<dbReference type="SUPFAM" id="SSF68912">
    <property type="entry name" value="Rho N-terminal domain-like"/>
    <property type="match status" value="1"/>
</dbReference>
<feature type="region of interest" description="Disordered" evidence="1">
    <location>
        <begin position="1"/>
        <end position="102"/>
    </location>
</feature>
<evidence type="ECO:0000313" key="3">
    <source>
        <dbReference type="EMBL" id="QDU94838.1"/>
    </source>
</evidence>
<keyword evidence="4" id="KW-1185">Reference proteome</keyword>
<dbReference type="Pfam" id="PF07498">
    <property type="entry name" value="Rho_N"/>
    <property type="match status" value="1"/>
</dbReference>
<dbReference type="OrthoDB" id="215254at2"/>
<gene>
    <name evidence="3" type="ORF">Pla8534_26460</name>
</gene>
<evidence type="ECO:0000313" key="4">
    <source>
        <dbReference type="Proteomes" id="UP000317648"/>
    </source>
</evidence>
<dbReference type="GO" id="GO:0006353">
    <property type="term" value="P:DNA-templated transcription termination"/>
    <property type="evidence" value="ECO:0007669"/>
    <property type="project" value="InterPro"/>
</dbReference>
<evidence type="ECO:0000259" key="2">
    <source>
        <dbReference type="SMART" id="SM00959"/>
    </source>
</evidence>
<organism evidence="3 4">
    <name type="scientific">Lignipirellula cremea</name>
    <dbReference type="NCBI Taxonomy" id="2528010"/>
    <lineage>
        <taxon>Bacteria</taxon>
        <taxon>Pseudomonadati</taxon>
        <taxon>Planctomycetota</taxon>
        <taxon>Planctomycetia</taxon>
        <taxon>Pirellulales</taxon>
        <taxon>Pirellulaceae</taxon>
        <taxon>Lignipirellula</taxon>
    </lineage>
</organism>
<dbReference type="SMART" id="SM00959">
    <property type="entry name" value="Rho_N"/>
    <property type="match status" value="1"/>
</dbReference>
<feature type="compositionally biased region" description="Basic and acidic residues" evidence="1">
    <location>
        <begin position="76"/>
        <end position="96"/>
    </location>
</feature>
<name>A0A518DSR2_9BACT</name>
<reference evidence="3 4" key="1">
    <citation type="submission" date="2019-02" db="EMBL/GenBank/DDBJ databases">
        <title>Deep-cultivation of Planctomycetes and their phenomic and genomic characterization uncovers novel biology.</title>
        <authorList>
            <person name="Wiegand S."/>
            <person name="Jogler M."/>
            <person name="Boedeker C."/>
            <person name="Pinto D."/>
            <person name="Vollmers J."/>
            <person name="Rivas-Marin E."/>
            <person name="Kohn T."/>
            <person name="Peeters S.H."/>
            <person name="Heuer A."/>
            <person name="Rast P."/>
            <person name="Oberbeckmann S."/>
            <person name="Bunk B."/>
            <person name="Jeske O."/>
            <person name="Meyerdierks A."/>
            <person name="Storesund J.E."/>
            <person name="Kallscheuer N."/>
            <person name="Luecker S."/>
            <person name="Lage O.M."/>
            <person name="Pohl T."/>
            <person name="Merkel B.J."/>
            <person name="Hornburger P."/>
            <person name="Mueller R.-W."/>
            <person name="Bruemmer F."/>
            <person name="Labrenz M."/>
            <person name="Spormann A.M."/>
            <person name="Op den Camp H."/>
            <person name="Overmann J."/>
            <person name="Amann R."/>
            <person name="Jetten M.S.M."/>
            <person name="Mascher T."/>
            <person name="Medema M.H."/>
            <person name="Devos D.P."/>
            <person name="Kaster A.-K."/>
            <person name="Ovreas L."/>
            <person name="Rohde M."/>
            <person name="Galperin M.Y."/>
            <person name="Jogler C."/>
        </authorList>
    </citation>
    <scope>NUCLEOTIDE SEQUENCE [LARGE SCALE GENOMIC DNA]</scope>
    <source>
        <strain evidence="3 4">Pla85_3_4</strain>
    </source>
</reference>
<sequence>MPTAWTDKDERQYEHIKESEQDRGSSTEEAKEIAARTVNKQRRKEGRTPNRRTQGTGNPTKPLEERTVDELQNLASEREIHGRSRMRKQELVDALRKTGSSD</sequence>
<proteinExistence type="predicted"/>
<feature type="domain" description="Rho termination factor-like N-terminal" evidence="2">
    <location>
        <begin position="62"/>
        <end position="102"/>
    </location>
</feature>
<protein>
    <recommendedName>
        <fullName evidence="2">Rho termination factor-like N-terminal domain-containing protein</fullName>
    </recommendedName>
</protein>
<dbReference type="InterPro" id="IPR036269">
    <property type="entry name" value="Rho_N_sf"/>
</dbReference>
<accession>A0A518DSR2</accession>
<evidence type="ECO:0000256" key="1">
    <source>
        <dbReference type="SAM" id="MobiDB-lite"/>
    </source>
</evidence>
<dbReference type="RefSeq" id="WP_145053577.1">
    <property type="nucleotide sequence ID" value="NZ_CP036433.1"/>
</dbReference>
<dbReference type="AlphaFoldDB" id="A0A518DSR2"/>
<dbReference type="Proteomes" id="UP000317648">
    <property type="component" value="Chromosome"/>
</dbReference>
<dbReference type="EMBL" id="CP036433">
    <property type="protein sequence ID" value="QDU94838.1"/>
    <property type="molecule type" value="Genomic_DNA"/>
</dbReference>
<dbReference type="Gene3D" id="1.10.720.10">
    <property type="match status" value="1"/>
</dbReference>
<dbReference type="InterPro" id="IPR011112">
    <property type="entry name" value="Rho-like_N"/>
</dbReference>
<dbReference type="KEGG" id="lcre:Pla8534_26460"/>
<feature type="compositionally biased region" description="Basic and acidic residues" evidence="1">
    <location>
        <begin position="1"/>
        <end position="34"/>
    </location>
</feature>